<dbReference type="Proteomes" id="UP001605036">
    <property type="component" value="Unassembled WGS sequence"/>
</dbReference>
<organism evidence="4 5">
    <name type="scientific">Riccia fluitans</name>
    <dbReference type="NCBI Taxonomy" id="41844"/>
    <lineage>
        <taxon>Eukaryota</taxon>
        <taxon>Viridiplantae</taxon>
        <taxon>Streptophyta</taxon>
        <taxon>Embryophyta</taxon>
        <taxon>Marchantiophyta</taxon>
        <taxon>Marchantiopsida</taxon>
        <taxon>Marchantiidae</taxon>
        <taxon>Marchantiales</taxon>
        <taxon>Ricciaceae</taxon>
        <taxon>Riccia</taxon>
    </lineage>
</organism>
<feature type="region of interest" description="Disordered" evidence="3">
    <location>
        <begin position="1"/>
        <end position="46"/>
    </location>
</feature>
<evidence type="ECO:0000256" key="1">
    <source>
        <dbReference type="ARBA" id="ARBA00023013"/>
    </source>
</evidence>
<proteinExistence type="predicted"/>
<keyword evidence="5" id="KW-1185">Reference proteome</keyword>
<dbReference type="GO" id="GO:0004860">
    <property type="term" value="F:protein kinase inhibitor activity"/>
    <property type="evidence" value="ECO:0007669"/>
    <property type="project" value="UniProtKB-KW"/>
</dbReference>
<dbReference type="PANTHER" id="PTHR33142:SF8">
    <property type="entry name" value="CYCLIN-DEPENDENT PROTEIN KINASE INHIBITOR SMR9"/>
    <property type="match status" value="1"/>
</dbReference>
<gene>
    <name evidence="4" type="ORF">R1flu_021127</name>
</gene>
<evidence type="ECO:0000313" key="5">
    <source>
        <dbReference type="Proteomes" id="UP001605036"/>
    </source>
</evidence>
<feature type="region of interest" description="Disordered" evidence="3">
    <location>
        <begin position="87"/>
        <end position="129"/>
    </location>
</feature>
<comment type="caution">
    <text evidence="4">The sequence shown here is derived from an EMBL/GenBank/DDBJ whole genome shotgun (WGS) entry which is preliminary data.</text>
</comment>
<accession>A0ABD1ZS57</accession>
<protein>
    <submittedName>
        <fullName evidence="4">Uncharacterized protein</fullName>
    </submittedName>
</protein>
<keyword evidence="2" id="KW-0131">Cell cycle</keyword>
<keyword evidence="1" id="KW-0649">Protein kinase inhibitor</keyword>
<sequence length="160" mass="17408">MAPTDTGCPSMGVRSSSGDAVEVQGRNGTESAEERSQQDACGHSHHVLRSIRVKRALEILTTTESSGGAECRADDSPACNAAHDVDTFSSSSGEDENCGSDGCETPKVKRHRIPETFDYPPAPKKPRAIARRRVQPSSFFSPPDFDSFLPFHRSKLQLQF</sequence>
<evidence type="ECO:0000313" key="4">
    <source>
        <dbReference type="EMBL" id="KAL2652999.1"/>
    </source>
</evidence>
<dbReference type="InterPro" id="IPR040389">
    <property type="entry name" value="SMR"/>
</dbReference>
<dbReference type="EMBL" id="JBHFFA010000001">
    <property type="protein sequence ID" value="KAL2652999.1"/>
    <property type="molecule type" value="Genomic_DNA"/>
</dbReference>
<evidence type="ECO:0000256" key="2">
    <source>
        <dbReference type="ARBA" id="ARBA00023306"/>
    </source>
</evidence>
<dbReference type="AlphaFoldDB" id="A0ABD1ZS57"/>
<dbReference type="PANTHER" id="PTHR33142">
    <property type="entry name" value="CYCLIN-DEPENDENT PROTEIN KINASE INHIBITOR SMR13"/>
    <property type="match status" value="1"/>
</dbReference>
<evidence type="ECO:0000256" key="3">
    <source>
        <dbReference type="SAM" id="MobiDB-lite"/>
    </source>
</evidence>
<name>A0ABD1ZS57_9MARC</name>
<reference evidence="4 5" key="1">
    <citation type="submission" date="2024-09" db="EMBL/GenBank/DDBJ databases">
        <title>Chromosome-scale assembly of Riccia fluitans.</title>
        <authorList>
            <person name="Paukszto L."/>
            <person name="Sawicki J."/>
            <person name="Karawczyk K."/>
            <person name="Piernik-Szablinska J."/>
            <person name="Szczecinska M."/>
            <person name="Mazdziarz M."/>
        </authorList>
    </citation>
    <scope>NUCLEOTIDE SEQUENCE [LARGE SCALE GENOMIC DNA]</scope>
    <source>
        <strain evidence="4">Rf_01</strain>
        <tissue evidence="4">Aerial parts of the thallus</tissue>
    </source>
</reference>